<keyword evidence="1" id="KW-0472">Membrane</keyword>
<gene>
    <name evidence="2" type="ORF">O0S08_35690</name>
</gene>
<feature type="transmembrane region" description="Helical" evidence="1">
    <location>
        <begin position="59"/>
        <end position="78"/>
    </location>
</feature>
<dbReference type="RefSeq" id="WP_269033918.1">
    <property type="nucleotide sequence ID" value="NZ_CP114040.1"/>
</dbReference>
<feature type="transmembrane region" description="Helical" evidence="1">
    <location>
        <begin position="90"/>
        <end position="112"/>
    </location>
</feature>
<evidence type="ECO:0000256" key="1">
    <source>
        <dbReference type="SAM" id="Phobius"/>
    </source>
</evidence>
<evidence type="ECO:0000313" key="2">
    <source>
        <dbReference type="EMBL" id="WAS91556.1"/>
    </source>
</evidence>
<evidence type="ECO:0000313" key="3">
    <source>
        <dbReference type="Proteomes" id="UP001164459"/>
    </source>
</evidence>
<dbReference type="EMBL" id="CP114040">
    <property type="protein sequence ID" value="WAS91556.1"/>
    <property type="molecule type" value="Genomic_DNA"/>
</dbReference>
<name>A0ABY7GX47_9BACT</name>
<organism evidence="2 3">
    <name type="scientific">Nannocystis punicea</name>
    <dbReference type="NCBI Taxonomy" id="2995304"/>
    <lineage>
        <taxon>Bacteria</taxon>
        <taxon>Pseudomonadati</taxon>
        <taxon>Myxococcota</taxon>
        <taxon>Polyangia</taxon>
        <taxon>Nannocystales</taxon>
        <taxon>Nannocystaceae</taxon>
        <taxon>Nannocystis</taxon>
    </lineage>
</organism>
<sequence length="119" mass="12213">MPDVAEGFVESEDAASATSRPRSRLAVAALLFLGPPWIVCVAALWVAEGLGVVDAIVRPLVVALLVSMVATLALGVASPLEHFGATRPRGLVLAVIAVVCSLAELTCFLPHASVPCAGR</sequence>
<protein>
    <submittedName>
        <fullName evidence="2">Uncharacterized protein</fullName>
    </submittedName>
</protein>
<proteinExistence type="predicted"/>
<keyword evidence="3" id="KW-1185">Reference proteome</keyword>
<keyword evidence="1" id="KW-0812">Transmembrane</keyword>
<accession>A0ABY7GX47</accession>
<reference evidence="2" key="1">
    <citation type="submission" date="2022-11" db="EMBL/GenBank/DDBJ databases">
        <title>Minimal conservation of predation-associated metabolite biosynthetic gene clusters underscores biosynthetic potential of Myxococcota including descriptions for ten novel species: Archangium lansinium sp. nov., Myxococcus landrumus sp. nov., Nannocystis bai.</title>
        <authorList>
            <person name="Ahearne A."/>
            <person name="Stevens C."/>
            <person name="Dowd S."/>
        </authorList>
    </citation>
    <scope>NUCLEOTIDE SEQUENCE</scope>
    <source>
        <strain evidence="2">Fl3</strain>
    </source>
</reference>
<feature type="transmembrane region" description="Helical" evidence="1">
    <location>
        <begin position="25"/>
        <end position="47"/>
    </location>
</feature>
<dbReference type="Proteomes" id="UP001164459">
    <property type="component" value="Chromosome"/>
</dbReference>
<keyword evidence="1" id="KW-1133">Transmembrane helix</keyword>